<dbReference type="Gene3D" id="3.60.10.10">
    <property type="entry name" value="Endonuclease/exonuclease/phosphatase"/>
    <property type="match status" value="1"/>
</dbReference>
<evidence type="ECO:0000256" key="1">
    <source>
        <dbReference type="SAM" id="MobiDB-lite"/>
    </source>
</evidence>
<dbReference type="Proteomes" id="UP001328107">
    <property type="component" value="Unassembled WGS sequence"/>
</dbReference>
<dbReference type="InterPro" id="IPR036691">
    <property type="entry name" value="Endo/exonu/phosph_ase_sf"/>
</dbReference>
<proteinExistence type="predicted"/>
<keyword evidence="3" id="KW-1185">Reference proteome</keyword>
<name>A0AAN4ZBZ6_9BILA</name>
<organism evidence="2 3">
    <name type="scientific">Pristionchus mayeri</name>
    <dbReference type="NCBI Taxonomy" id="1317129"/>
    <lineage>
        <taxon>Eukaryota</taxon>
        <taxon>Metazoa</taxon>
        <taxon>Ecdysozoa</taxon>
        <taxon>Nematoda</taxon>
        <taxon>Chromadorea</taxon>
        <taxon>Rhabditida</taxon>
        <taxon>Rhabditina</taxon>
        <taxon>Diplogasteromorpha</taxon>
        <taxon>Diplogasteroidea</taxon>
        <taxon>Neodiplogasteridae</taxon>
        <taxon>Pristionchus</taxon>
    </lineage>
</organism>
<dbReference type="AlphaFoldDB" id="A0AAN4ZBZ6"/>
<evidence type="ECO:0008006" key="4">
    <source>
        <dbReference type="Google" id="ProtNLM"/>
    </source>
</evidence>
<dbReference type="SUPFAM" id="SSF56219">
    <property type="entry name" value="DNase I-like"/>
    <property type="match status" value="1"/>
</dbReference>
<feature type="region of interest" description="Disordered" evidence="1">
    <location>
        <begin position="351"/>
        <end position="371"/>
    </location>
</feature>
<reference evidence="3" key="1">
    <citation type="submission" date="2022-10" db="EMBL/GenBank/DDBJ databases">
        <title>Genome assembly of Pristionchus species.</title>
        <authorList>
            <person name="Yoshida K."/>
            <person name="Sommer R.J."/>
        </authorList>
    </citation>
    <scope>NUCLEOTIDE SEQUENCE [LARGE SCALE GENOMIC DNA]</scope>
    <source>
        <strain evidence="3">RS5460</strain>
    </source>
</reference>
<feature type="compositionally biased region" description="Basic and acidic residues" evidence="1">
    <location>
        <begin position="361"/>
        <end position="371"/>
    </location>
</feature>
<sequence>DTNVRKDANVRKDSNDRKDANHRFEKTIDGDEGVENHKYSIAAVYDIEKQIHHVCVYIHHNDNREESKKDAEANKQLKFKLSLAIEIIKVKLCKYMKSKYKKFDAKKLSDIEGMRVIVSGDLNCTIPNVEEICREKAENFIWLKDKLHPSWRTFVRPYYGTSGATYSKIDYILAHNVFTRIHQPKELNYDHYIIIEDIYYTDPGFTTPYCTDCEKKCSIPTTVLLTKGTTISILEDLIVNFREETVKYESVKSPFDLYSTWKIPIREKSQGSRFPKKIDGISIISYLDKIMNDENSRLKTVGQLTTTDEQNMLSWMCAITSLLEQDDPQKDMSKKIVLAACKKTRKQFIDSRSKLRRQAKKRQEEEEAQRH</sequence>
<gene>
    <name evidence="2" type="ORF">PMAYCL1PPCAC_05172</name>
</gene>
<dbReference type="EMBL" id="BTRK01000002">
    <property type="protein sequence ID" value="GMR34977.1"/>
    <property type="molecule type" value="Genomic_DNA"/>
</dbReference>
<comment type="caution">
    <text evidence="2">The sequence shown here is derived from an EMBL/GenBank/DDBJ whole genome shotgun (WGS) entry which is preliminary data.</text>
</comment>
<feature type="non-terminal residue" evidence="2">
    <location>
        <position position="1"/>
    </location>
</feature>
<feature type="region of interest" description="Disordered" evidence="1">
    <location>
        <begin position="1"/>
        <end position="21"/>
    </location>
</feature>
<evidence type="ECO:0000313" key="3">
    <source>
        <dbReference type="Proteomes" id="UP001328107"/>
    </source>
</evidence>
<accession>A0AAN4ZBZ6</accession>
<protein>
    <recommendedName>
        <fullName evidence="4">Endonuclease/exonuclease/phosphatase domain-containing protein</fullName>
    </recommendedName>
</protein>
<evidence type="ECO:0000313" key="2">
    <source>
        <dbReference type="EMBL" id="GMR34977.1"/>
    </source>
</evidence>